<feature type="coiled-coil region" evidence="1">
    <location>
        <begin position="176"/>
        <end position="357"/>
    </location>
</feature>
<dbReference type="PROSITE" id="PS00018">
    <property type="entry name" value="EF_HAND_1"/>
    <property type="match status" value="1"/>
</dbReference>
<accession>A0A9D1FK98</accession>
<gene>
    <name evidence="4" type="ORF">IAA86_08980</name>
</gene>
<comment type="caution">
    <text evidence="4">The sequence shown here is derived from an EMBL/GenBank/DDBJ whole genome shotgun (WGS) entry which is preliminary data.</text>
</comment>
<dbReference type="Gene3D" id="3.90.1720.10">
    <property type="entry name" value="endopeptidase domain like (from Nostoc punctiforme)"/>
    <property type="match status" value="1"/>
</dbReference>
<sequence length="518" mass="57286">MSMNPFFGNLEKQINKSIERALSNTSTSFTNPMAGASVDSSVFLGADLETFKNIVDEGVNSNSQDSVFYGQIESAGVEDMFESIDKNGDGVIDEDELRKAAMSDGNVDNLSVLDLKGIINSMPYSNILKNLKSQIAAAASKNTSGSSGLYSPGMSGNQTTQGKLDNLESQEIPELEQQKQEIIDKAQQEIDAKKQESDSLIQQNQEKLNELGEQYSAKQDEINECDNKISEYTTKITEAKSEKHGYEGTLSNLEGELSTLSTNTGDEEKDAANAQRKSEIESQIQELKEKIAQLEEQIEEYETQKQEQINLKAQKQEELQAIQDEIDKQEPMLSEQLQTIQDEIKEIETQRDEQVSAIDTEIEAKRDEALGYQKELGERTGQLQSSSLGAYNKEMGEMLAENALDVAGTTGWCLRGVNNSLEDTYGQRLSFNAAYQAIPALQGKVAGYEDLAAQFQEVEVSRDELSSLPAGAIVVWDRSEGHEYGHISIALGDGRESSDHITTQMTNRDAEYHVFIPV</sequence>
<evidence type="ECO:0000259" key="3">
    <source>
        <dbReference type="PROSITE" id="PS50222"/>
    </source>
</evidence>
<proteinExistence type="predicted"/>
<dbReference type="SMART" id="SM00054">
    <property type="entry name" value="EFh"/>
    <property type="match status" value="1"/>
</dbReference>
<dbReference type="EMBL" id="DVJQ01000076">
    <property type="protein sequence ID" value="HIS75134.1"/>
    <property type="molecule type" value="Genomic_DNA"/>
</dbReference>
<dbReference type="SUPFAM" id="SSF47473">
    <property type="entry name" value="EF-hand"/>
    <property type="match status" value="1"/>
</dbReference>
<dbReference type="Pfam" id="PF00036">
    <property type="entry name" value="EF-hand_1"/>
    <property type="match status" value="1"/>
</dbReference>
<evidence type="ECO:0000313" key="4">
    <source>
        <dbReference type="EMBL" id="HIS75134.1"/>
    </source>
</evidence>
<evidence type="ECO:0000256" key="1">
    <source>
        <dbReference type="SAM" id="Coils"/>
    </source>
</evidence>
<protein>
    <recommendedName>
        <fullName evidence="3">EF-hand domain-containing protein</fullName>
    </recommendedName>
</protein>
<dbReference type="InterPro" id="IPR011992">
    <property type="entry name" value="EF-hand-dom_pair"/>
</dbReference>
<keyword evidence="1" id="KW-0175">Coiled coil</keyword>
<dbReference type="PROSITE" id="PS50222">
    <property type="entry name" value="EF_HAND_2"/>
    <property type="match status" value="1"/>
</dbReference>
<dbReference type="InterPro" id="IPR018247">
    <property type="entry name" value="EF_Hand_1_Ca_BS"/>
</dbReference>
<dbReference type="Gene3D" id="1.10.287.1490">
    <property type="match status" value="1"/>
</dbReference>
<dbReference type="GO" id="GO:0005509">
    <property type="term" value="F:calcium ion binding"/>
    <property type="evidence" value="ECO:0007669"/>
    <property type="project" value="InterPro"/>
</dbReference>
<name>A0A9D1FK98_9BACT</name>
<feature type="region of interest" description="Disordered" evidence="2">
    <location>
        <begin position="142"/>
        <end position="162"/>
    </location>
</feature>
<organism evidence="4 5">
    <name type="scientific">Candidatus Galligastranaerophilus intestinavium</name>
    <dbReference type="NCBI Taxonomy" id="2840836"/>
    <lineage>
        <taxon>Bacteria</taxon>
        <taxon>Candidatus Galligastranaerophilus</taxon>
    </lineage>
</organism>
<dbReference type="Proteomes" id="UP000886865">
    <property type="component" value="Unassembled WGS sequence"/>
</dbReference>
<reference evidence="4" key="2">
    <citation type="journal article" date="2021" name="PeerJ">
        <title>Extensive microbial diversity within the chicken gut microbiome revealed by metagenomics and culture.</title>
        <authorList>
            <person name="Gilroy R."/>
            <person name="Ravi A."/>
            <person name="Getino M."/>
            <person name="Pursley I."/>
            <person name="Horton D.L."/>
            <person name="Alikhan N.F."/>
            <person name="Baker D."/>
            <person name="Gharbi K."/>
            <person name="Hall N."/>
            <person name="Watson M."/>
            <person name="Adriaenssens E.M."/>
            <person name="Foster-Nyarko E."/>
            <person name="Jarju S."/>
            <person name="Secka A."/>
            <person name="Antonio M."/>
            <person name="Oren A."/>
            <person name="Chaudhuri R.R."/>
            <person name="La Ragione R."/>
            <person name="Hildebrand F."/>
            <person name="Pallen M.J."/>
        </authorList>
    </citation>
    <scope>NUCLEOTIDE SEQUENCE</scope>
    <source>
        <strain evidence="4">CHK152-2871</strain>
    </source>
</reference>
<evidence type="ECO:0000313" key="5">
    <source>
        <dbReference type="Proteomes" id="UP000886865"/>
    </source>
</evidence>
<evidence type="ECO:0000256" key="2">
    <source>
        <dbReference type="SAM" id="MobiDB-lite"/>
    </source>
</evidence>
<dbReference type="Gene3D" id="1.10.238.10">
    <property type="entry name" value="EF-hand"/>
    <property type="match status" value="1"/>
</dbReference>
<dbReference type="AlphaFoldDB" id="A0A9D1FK98"/>
<dbReference type="InterPro" id="IPR002048">
    <property type="entry name" value="EF_hand_dom"/>
</dbReference>
<reference evidence="4" key="1">
    <citation type="submission" date="2020-10" db="EMBL/GenBank/DDBJ databases">
        <authorList>
            <person name="Gilroy R."/>
        </authorList>
    </citation>
    <scope>NUCLEOTIDE SEQUENCE</scope>
    <source>
        <strain evidence="4">CHK152-2871</strain>
    </source>
</reference>
<feature type="domain" description="EF-hand" evidence="3">
    <location>
        <begin position="72"/>
        <end position="107"/>
    </location>
</feature>